<dbReference type="InterPro" id="IPR004753">
    <property type="entry name" value="MreB"/>
</dbReference>
<dbReference type="EMBL" id="JBHTJM010000009">
    <property type="protein sequence ID" value="MFD0964320.1"/>
    <property type="molecule type" value="Genomic_DNA"/>
</dbReference>
<feature type="binding site" evidence="6">
    <location>
        <begin position="163"/>
        <end position="165"/>
    </location>
    <ligand>
        <name>ATP</name>
        <dbReference type="ChEBI" id="CHEBI:30616"/>
    </ligand>
</feature>
<dbReference type="SMART" id="SM00268">
    <property type="entry name" value="ACTIN"/>
    <property type="match status" value="1"/>
</dbReference>
<dbReference type="RefSeq" id="WP_377715869.1">
    <property type="nucleotide sequence ID" value="NZ_JBHTJM010000009.1"/>
</dbReference>
<keyword evidence="4 6" id="KW-0133">Cell shape</keyword>
<evidence type="ECO:0000256" key="4">
    <source>
        <dbReference type="ARBA" id="ARBA00022960"/>
    </source>
</evidence>
<comment type="similarity">
    <text evidence="5 6">Belongs to the FtsA/MreB family.</text>
</comment>
<dbReference type="PRINTS" id="PR01652">
    <property type="entry name" value="SHAPEPROTEIN"/>
</dbReference>
<dbReference type="NCBIfam" id="NF010539">
    <property type="entry name" value="PRK13927.1"/>
    <property type="match status" value="1"/>
</dbReference>
<dbReference type="InterPro" id="IPR004000">
    <property type="entry name" value="Actin"/>
</dbReference>
<comment type="subunit">
    <text evidence="6">Forms polymers.</text>
</comment>
<protein>
    <recommendedName>
        <fullName evidence="6">Cell shape-determining protein MreB</fullName>
    </recommendedName>
</protein>
<dbReference type="Proteomes" id="UP001596997">
    <property type="component" value="Unassembled WGS sequence"/>
</dbReference>
<dbReference type="Pfam" id="PF06723">
    <property type="entry name" value="MreB_Mbl"/>
    <property type="match status" value="1"/>
</dbReference>
<proteinExistence type="inferred from homology"/>
<sequence>MGFFDFLTEEIAIDLGTANTLIIHNGKVVVDAPSIVARDRISGKIIAVGQEANMMQGKTHENIKTIRPLKDGVIADFDASEKMLTMFIKNIPTLKKKLFTPSLRLVICIPSGITEVEMRAVKESAERVNGKEVYLIHEPMAAAIGIGVDIMQPKGNMIVDIGGGTTEIAVIALGGIVCDKSVKVAGDVFTNDIVYYMRTQHNLYVGDRTAEKIKIQIGSATEDLDTPPEDMSVQGRDLLTGKPKQVQISYREIAKALDKSILRIEDAVMETLSQTPPELAADIYNTGIYLAGGGSMLRGLDKRLSKKTDLPVYIAEDPLRAVVRGTGITLKDLNRYKSVLIK</sequence>
<reference evidence="8" key="1">
    <citation type="journal article" date="2019" name="Int. J. Syst. Evol. Microbiol.">
        <title>The Global Catalogue of Microorganisms (GCM) 10K type strain sequencing project: providing services to taxonomists for standard genome sequencing and annotation.</title>
        <authorList>
            <consortium name="The Broad Institute Genomics Platform"/>
            <consortium name="The Broad Institute Genome Sequencing Center for Infectious Disease"/>
            <person name="Wu L."/>
            <person name="Ma J."/>
        </authorList>
    </citation>
    <scope>NUCLEOTIDE SEQUENCE [LARGE SCALE GENOMIC DNA]</scope>
    <source>
        <strain evidence="8">CCUG 62114</strain>
    </source>
</reference>
<gene>
    <name evidence="6" type="primary">mreB</name>
    <name evidence="7" type="ORF">ACFQ1O_09915</name>
</gene>
<dbReference type="PANTHER" id="PTHR42749:SF1">
    <property type="entry name" value="CELL SHAPE-DETERMINING PROTEIN MREB"/>
    <property type="match status" value="1"/>
</dbReference>
<name>A0ABW3I3D6_9FLAO</name>
<keyword evidence="1 6" id="KW-0963">Cytoplasm</keyword>
<feature type="binding site" evidence="6">
    <location>
        <begin position="17"/>
        <end position="19"/>
    </location>
    <ligand>
        <name>ATP</name>
        <dbReference type="ChEBI" id="CHEBI:30616"/>
    </ligand>
</feature>
<keyword evidence="2 6" id="KW-0547">Nucleotide-binding</keyword>
<dbReference type="CDD" id="cd10225">
    <property type="entry name" value="ASKHA_NBD_MreB-like"/>
    <property type="match status" value="1"/>
</dbReference>
<keyword evidence="8" id="KW-1185">Reference proteome</keyword>
<comment type="caution">
    <text evidence="6">Lacks conserved residue(s) required for the propagation of feature annotation.</text>
</comment>
<dbReference type="HAMAP" id="MF_02207">
    <property type="entry name" value="MreB"/>
    <property type="match status" value="1"/>
</dbReference>
<evidence type="ECO:0000256" key="1">
    <source>
        <dbReference type="ARBA" id="ARBA00022490"/>
    </source>
</evidence>
<dbReference type="InterPro" id="IPR056546">
    <property type="entry name" value="MreB_MamK-like"/>
</dbReference>
<evidence type="ECO:0000256" key="5">
    <source>
        <dbReference type="ARBA" id="ARBA00023458"/>
    </source>
</evidence>
<evidence type="ECO:0000256" key="2">
    <source>
        <dbReference type="ARBA" id="ARBA00022741"/>
    </source>
</evidence>
<evidence type="ECO:0000256" key="3">
    <source>
        <dbReference type="ARBA" id="ARBA00022840"/>
    </source>
</evidence>
<dbReference type="NCBIfam" id="TIGR00904">
    <property type="entry name" value="mreB"/>
    <property type="match status" value="1"/>
</dbReference>
<organism evidence="7 8">
    <name type="scientific">Pseudofulvibacter geojedonensis</name>
    <dbReference type="NCBI Taxonomy" id="1123758"/>
    <lineage>
        <taxon>Bacteria</taxon>
        <taxon>Pseudomonadati</taxon>
        <taxon>Bacteroidota</taxon>
        <taxon>Flavobacteriia</taxon>
        <taxon>Flavobacteriales</taxon>
        <taxon>Flavobacteriaceae</taxon>
        <taxon>Pseudofulvibacter</taxon>
    </lineage>
</organism>
<dbReference type="Gene3D" id="3.30.420.40">
    <property type="match status" value="3"/>
</dbReference>
<dbReference type="PANTHER" id="PTHR42749">
    <property type="entry name" value="CELL SHAPE-DETERMINING PROTEIN MREB"/>
    <property type="match status" value="1"/>
</dbReference>
<comment type="subcellular location">
    <subcellularLocation>
        <location evidence="6">Cytoplasm</location>
    </subcellularLocation>
    <text evidence="6">Membrane-associated.</text>
</comment>
<feature type="binding site" evidence="6">
    <location>
        <begin position="211"/>
        <end position="214"/>
    </location>
    <ligand>
        <name>ATP</name>
        <dbReference type="ChEBI" id="CHEBI:30616"/>
    </ligand>
</feature>
<dbReference type="SUPFAM" id="SSF53067">
    <property type="entry name" value="Actin-like ATPase domain"/>
    <property type="match status" value="2"/>
</dbReference>
<evidence type="ECO:0000313" key="7">
    <source>
        <dbReference type="EMBL" id="MFD0964320.1"/>
    </source>
</evidence>
<evidence type="ECO:0000313" key="8">
    <source>
        <dbReference type="Proteomes" id="UP001596997"/>
    </source>
</evidence>
<comment type="caution">
    <text evidence="7">The sequence shown here is derived from an EMBL/GenBank/DDBJ whole genome shotgun (WGS) entry which is preliminary data.</text>
</comment>
<dbReference type="InterPro" id="IPR043129">
    <property type="entry name" value="ATPase_NBD"/>
</dbReference>
<comment type="function">
    <text evidence="6">Forms membrane-associated dynamic filaments that are essential for cell shape determination. Acts by regulating cell wall synthesis and cell elongation, and thus cell shape. A feedback loop between cell geometry and MreB localization may maintain elongated cell shape by targeting cell wall growth to regions of negative cell wall curvature.</text>
</comment>
<accession>A0ABW3I3D6</accession>
<keyword evidence="3 6" id="KW-0067">ATP-binding</keyword>
<evidence type="ECO:0000256" key="6">
    <source>
        <dbReference type="HAMAP-Rule" id="MF_02207"/>
    </source>
</evidence>